<dbReference type="STRING" id="1798507.A3A34_00630"/>
<organism evidence="3 4">
    <name type="scientific">Candidatus Kaiserbacteria bacterium RIFCSPLOWO2_01_FULL_50_24</name>
    <dbReference type="NCBI Taxonomy" id="1798507"/>
    <lineage>
        <taxon>Bacteria</taxon>
        <taxon>Candidatus Kaiseribacteriota</taxon>
    </lineage>
</organism>
<evidence type="ECO:0008006" key="5">
    <source>
        <dbReference type="Google" id="ProtNLM"/>
    </source>
</evidence>
<dbReference type="InterPro" id="IPR005097">
    <property type="entry name" value="Sacchrp_dh_NADP-bd"/>
</dbReference>
<dbReference type="EMBL" id="MFLU01000004">
    <property type="protein sequence ID" value="OGG76091.1"/>
    <property type="molecule type" value="Genomic_DNA"/>
</dbReference>
<dbReference type="Gene3D" id="3.40.50.720">
    <property type="entry name" value="NAD(P)-binding Rossmann-like Domain"/>
    <property type="match status" value="1"/>
</dbReference>
<comment type="caution">
    <text evidence="3">The sequence shown here is derived from an EMBL/GenBank/DDBJ whole genome shotgun (WGS) entry which is preliminary data.</text>
</comment>
<dbReference type="Proteomes" id="UP000178587">
    <property type="component" value="Unassembled WGS sequence"/>
</dbReference>
<dbReference type="Pfam" id="PF16653">
    <property type="entry name" value="Sacchrp_dh_C"/>
    <property type="match status" value="1"/>
</dbReference>
<name>A0A1F6ER38_9BACT</name>
<dbReference type="SUPFAM" id="SSF51735">
    <property type="entry name" value="NAD(P)-binding Rossmann-fold domains"/>
    <property type="match status" value="1"/>
</dbReference>
<evidence type="ECO:0000259" key="2">
    <source>
        <dbReference type="Pfam" id="PF16653"/>
    </source>
</evidence>
<dbReference type="Pfam" id="PF03435">
    <property type="entry name" value="Sacchrp_dh_NADP"/>
    <property type="match status" value="1"/>
</dbReference>
<evidence type="ECO:0000313" key="4">
    <source>
        <dbReference type="Proteomes" id="UP000178587"/>
    </source>
</evidence>
<sequence length="392" mass="43510">MKILLIGAGAVGSVISKYLNKDDEVAEVICASNNINRAKEFVNENDKIKLVELNALNIDEIVNKARGVDLIINASLPRFNENILEVALRVGAHYQDLASELADLKTAEQLKFTGRFREAGLTALINTGVAPGITNLLAREAADKLSEVEEIHFRCVEEQKASEFVFAWSAETTLDDLTAPPLVFRNGMFLLTKPFGDSEEYEFPEPFGKRHAFSIYGDEVATVPLFIKTKIVDFKSSGSDIEFSKALSRLGLFSKEPMEFSGGKIIPLEFFKKIAPKVPSPQKMKRMIDEGVIENAIFALSVEVIGKEQKQDIRIKMSATFPDLKEITKTFPGATYISYPAGTAAYSFSKVIPKIKTAGVFPPEALDDEMRKEVMLNLERNGVVISQQFQKK</sequence>
<accession>A0A1F6ER38</accession>
<gene>
    <name evidence="3" type="ORF">A3A34_00630</name>
</gene>
<dbReference type="Gene3D" id="3.30.360.10">
    <property type="entry name" value="Dihydrodipicolinate Reductase, domain 2"/>
    <property type="match status" value="1"/>
</dbReference>
<protein>
    <recommendedName>
        <fullName evidence="5">Saccharopine dehydrogenase NADP binding domain-containing protein</fullName>
    </recommendedName>
</protein>
<proteinExistence type="predicted"/>
<reference evidence="3 4" key="1">
    <citation type="journal article" date="2016" name="Nat. Commun.">
        <title>Thousands of microbial genomes shed light on interconnected biogeochemical processes in an aquifer system.</title>
        <authorList>
            <person name="Anantharaman K."/>
            <person name="Brown C.T."/>
            <person name="Hug L.A."/>
            <person name="Sharon I."/>
            <person name="Castelle C.J."/>
            <person name="Probst A.J."/>
            <person name="Thomas B.C."/>
            <person name="Singh A."/>
            <person name="Wilkins M.J."/>
            <person name="Karaoz U."/>
            <person name="Brodie E.L."/>
            <person name="Williams K.H."/>
            <person name="Hubbard S.S."/>
            <person name="Banfield J.F."/>
        </authorList>
    </citation>
    <scope>NUCLEOTIDE SEQUENCE [LARGE SCALE GENOMIC DNA]</scope>
</reference>
<feature type="domain" description="Saccharopine dehydrogenase-like C-terminal" evidence="2">
    <location>
        <begin position="128"/>
        <end position="382"/>
    </location>
</feature>
<evidence type="ECO:0000313" key="3">
    <source>
        <dbReference type="EMBL" id="OGG76091.1"/>
    </source>
</evidence>
<dbReference type="PANTHER" id="PTHR43796:SF2">
    <property type="entry name" value="CARBOXYNORSPERMIDINE SYNTHASE"/>
    <property type="match status" value="1"/>
</dbReference>
<evidence type="ECO:0000259" key="1">
    <source>
        <dbReference type="Pfam" id="PF03435"/>
    </source>
</evidence>
<dbReference type="AlphaFoldDB" id="A0A1F6ER38"/>
<dbReference type="PANTHER" id="PTHR43796">
    <property type="entry name" value="CARBOXYNORSPERMIDINE SYNTHASE"/>
    <property type="match status" value="1"/>
</dbReference>
<dbReference type="InterPro" id="IPR032095">
    <property type="entry name" value="Sacchrp_dh-like_C"/>
</dbReference>
<feature type="domain" description="Saccharopine dehydrogenase NADP binding" evidence="1">
    <location>
        <begin position="3"/>
        <end position="124"/>
    </location>
</feature>
<dbReference type="InterPro" id="IPR036291">
    <property type="entry name" value="NAD(P)-bd_dom_sf"/>
</dbReference>